<dbReference type="Pfam" id="PF05544">
    <property type="entry name" value="Pro_racemase"/>
    <property type="match status" value="1"/>
</dbReference>
<evidence type="ECO:0000256" key="2">
    <source>
        <dbReference type="PIRSR" id="PIRSR029792-1"/>
    </source>
</evidence>
<proteinExistence type="inferred from homology"/>
<dbReference type="Proteomes" id="UP000030982">
    <property type="component" value="Unassembled WGS sequence"/>
</dbReference>
<dbReference type="InterPro" id="IPR008794">
    <property type="entry name" value="Pro_racemase_fam"/>
</dbReference>
<comment type="similarity">
    <text evidence="1">Belongs to the proline racemase family.</text>
</comment>
<evidence type="ECO:0008006" key="5">
    <source>
        <dbReference type="Google" id="ProtNLM"/>
    </source>
</evidence>
<organism evidence="3 4">
    <name type="scientific">Sinomonas humi</name>
    <dbReference type="NCBI Taxonomy" id="1338436"/>
    <lineage>
        <taxon>Bacteria</taxon>
        <taxon>Bacillati</taxon>
        <taxon>Actinomycetota</taxon>
        <taxon>Actinomycetes</taxon>
        <taxon>Micrococcales</taxon>
        <taxon>Micrococcaceae</taxon>
        <taxon>Sinomonas</taxon>
    </lineage>
</organism>
<accession>A0A0B2APH8</accession>
<dbReference type="Gene3D" id="3.10.310.10">
    <property type="entry name" value="Diaminopimelate Epimerase, Chain A, domain 1"/>
    <property type="match status" value="2"/>
</dbReference>
<dbReference type="FunFam" id="3.10.310.10:FF:000005">
    <property type="entry name" value="Proline racemase"/>
    <property type="match status" value="1"/>
</dbReference>
<evidence type="ECO:0000256" key="1">
    <source>
        <dbReference type="ARBA" id="ARBA00007529"/>
    </source>
</evidence>
<name>A0A0B2APH8_9MICC</name>
<dbReference type="GO" id="GO:0047580">
    <property type="term" value="F:4-hydroxyproline epimerase activity"/>
    <property type="evidence" value="ECO:0007669"/>
    <property type="project" value="TreeGrafter"/>
</dbReference>
<sequence>MRFSRMLSVVDAHAEGESGKVVVGGVGPVPGETMFDKRQYFSEHLDQLRKLLLCEPRGAVWHNANVLLPSNRPDAHFGYIILESAEYPAMSGSNTMCVATVLLETGMLPMTEPVTRLTLESPAGLIRIEAACSNGKVERVKLVNQPAFVYYQDAKIDVPGLGMIAVDVAYGGMTYAIVDAASVGLSLEVSQEAALYELGQRIKKAAHEQLPVSHPENPLIPGITNTSFTGPLLREEGPDGEEMVRSLNAVIVSPGRLDRSPCGTGTSARLALLHARGDLKDGQLFRHKSIIGSQFDARIEETTTVGKYGAVIPSIAGRAWITSFNQLVLDPTDPFREGFVVGKPWDLYTS</sequence>
<feature type="active site" description="Proton donor" evidence="2">
    <location>
        <position position="262"/>
    </location>
</feature>
<dbReference type="AlphaFoldDB" id="A0A0B2APH8"/>
<reference evidence="3 4" key="1">
    <citation type="submission" date="2014-09" db="EMBL/GenBank/DDBJ databases">
        <title>Genome sequence of Sinomonas sp. MUSC 117.</title>
        <authorList>
            <person name="Lee L.-H."/>
        </authorList>
    </citation>
    <scope>NUCLEOTIDE SEQUENCE [LARGE SCALE GENOMIC DNA]</scope>
    <source>
        <strain evidence="3 4">MUSC 117</strain>
    </source>
</reference>
<dbReference type="RefSeq" id="WP_043119612.1">
    <property type="nucleotide sequence ID" value="NZ_JTDL01000023.1"/>
</dbReference>
<protein>
    <recommendedName>
        <fullName evidence="5">Proline racemase</fullName>
    </recommendedName>
</protein>
<comment type="caution">
    <text evidence="3">The sequence shown here is derived from an EMBL/GenBank/DDBJ whole genome shotgun (WGS) entry which is preliminary data.</text>
</comment>
<dbReference type="PANTHER" id="PTHR33442:SF5">
    <property type="entry name" value="BIFUNCTIONAL TRANS-3-HYDROXY-L-PROLINE DEHYDRATASE_2-EPIMERASE"/>
    <property type="match status" value="1"/>
</dbReference>
<keyword evidence="4" id="KW-1185">Reference proteome</keyword>
<dbReference type="SFLD" id="SFLDS00028">
    <property type="entry name" value="Proline_Racemase"/>
    <property type="match status" value="1"/>
</dbReference>
<evidence type="ECO:0000313" key="4">
    <source>
        <dbReference type="Proteomes" id="UP000030982"/>
    </source>
</evidence>
<dbReference type="OrthoDB" id="181267at2"/>
<dbReference type="STRING" id="1338436.LK10_01560"/>
<dbReference type="EMBL" id="JTDL01000023">
    <property type="protein sequence ID" value="KHL05317.1"/>
    <property type="molecule type" value="Genomic_DNA"/>
</dbReference>
<dbReference type="SUPFAM" id="SSF54506">
    <property type="entry name" value="Diaminopimelate epimerase-like"/>
    <property type="match status" value="1"/>
</dbReference>
<dbReference type="PANTHER" id="PTHR33442">
    <property type="entry name" value="TRANS-3-HYDROXY-L-PROLINE DEHYDRATASE"/>
    <property type="match status" value="1"/>
</dbReference>
<dbReference type="PIRSF" id="PIRSF029792">
    <property type="entry name" value="Pro_racemase"/>
    <property type="match status" value="1"/>
</dbReference>
<feature type="active site" description="Proton acceptor" evidence="2">
    <location>
        <position position="91"/>
    </location>
</feature>
<evidence type="ECO:0000313" key="3">
    <source>
        <dbReference type="EMBL" id="KHL05317.1"/>
    </source>
</evidence>
<gene>
    <name evidence="3" type="ORF">LK10_01560</name>
</gene>